<accession>A0A9N9DFS0</accession>
<organism evidence="1 2">
    <name type="scientific">Funneliformis caledonium</name>
    <dbReference type="NCBI Taxonomy" id="1117310"/>
    <lineage>
        <taxon>Eukaryota</taxon>
        <taxon>Fungi</taxon>
        <taxon>Fungi incertae sedis</taxon>
        <taxon>Mucoromycota</taxon>
        <taxon>Glomeromycotina</taxon>
        <taxon>Glomeromycetes</taxon>
        <taxon>Glomerales</taxon>
        <taxon>Glomeraceae</taxon>
        <taxon>Funneliformis</taxon>
    </lineage>
</organism>
<protein>
    <submittedName>
        <fullName evidence="1">2399_t:CDS:1</fullName>
    </submittedName>
</protein>
<dbReference type="AlphaFoldDB" id="A0A9N9DFS0"/>
<name>A0A9N9DFS0_9GLOM</name>
<evidence type="ECO:0000313" key="1">
    <source>
        <dbReference type="EMBL" id="CAG8638564.1"/>
    </source>
</evidence>
<keyword evidence="2" id="KW-1185">Reference proteome</keyword>
<evidence type="ECO:0000313" key="2">
    <source>
        <dbReference type="Proteomes" id="UP000789570"/>
    </source>
</evidence>
<comment type="caution">
    <text evidence="1">The sequence shown here is derived from an EMBL/GenBank/DDBJ whole genome shotgun (WGS) entry which is preliminary data.</text>
</comment>
<gene>
    <name evidence="1" type="ORF">FCALED_LOCUS10443</name>
</gene>
<dbReference type="EMBL" id="CAJVPQ010003847">
    <property type="protein sequence ID" value="CAG8638564.1"/>
    <property type="molecule type" value="Genomic_DNA"/>
</dbReference>
<proteinExistence type="predicted"/>
<sequence>MKVFNNLLVINSTLCTKHGDYSGYSMSASNEFNSKDVWGYSDFSLLSFESLYIETKLLTMCRPCRDSNFAILFLMTLAKMAIKPLSDKEIKDNIGDLKKKLAGSTTSHAKEIPTNL</sequence>
<reference evidence="1" key="1">
    <citation type="submission" date="2021-06" db="EMBL/GenBank/DDBJ databases">
        <authorList>
            <person name="Kallberg Y."/>
            <person name="Tangrot J."/>
            <person name="Rosling A."/>
        </authorList>
    </citation>
    <scope>NUCLEOTIDE SEQUENCE</scope>
    <source>
        <strain evidence="1">UK204</strain>
    </source>
</reference>
<dbReference type="Proteomes" id="UP000789570">
    <property type="component" value="Unassembled WGS sequence"/>
</dbReference>